<keyword evidence="2" id="KW-0472">Membrane</keyword>
<dbReference type="Pfam" id="PF04203">
    <property type="entry name" value="Sortase"/>
    <property type="match status" value="1"/>
</dbReference>
<dbReference type="AlphaFoldDB" id="A0A4Y3RA51"/>
<evidence type="ECO:0000313" key="3">
    <source>
        <dbReference type="EMBL" id="GEB54596.1"/>
    </source>
</evidence>
<dbReference type="InterPro" id="IPR005754">
    <property type="entry name" value="Sortase"/>
</dbReference>
<gene>
    <name evidence="3" type="ORF">SGA01_02010</name>
</gene>
<evidence type="ECO:0000256" key="1">
    <source>
        <dbReference type="ARBA" id="ARBA00022801"/>
    </source>
</evidence>
<dbReference type="Gene3D" id="2.40.260.10">
    <property type="entry name" value="Sortase"/>
    <property type="match status" value="1"/>
</dbReference>
<keyword evidence="2" id="KW-1133">Transmembrane helix</keyword>
<reference evidence="3 4" key="1">
    <citation type="submission" date="2019-06" db="EMBL/GenBank/DDBJ databases">
        <title>Whole genome shotgun sequence of Streptomyces gardneri NBRC 12865.</title>
        <authorList>
            <person name="Hosoyama A."/>
            <person name="Uohara A."/>
            <person name="Ohji S."/>
            <person name="Ichikawa N."/>
        </authorList>
    </citation>
    <scope>NUCLEOTIDE SEQUENCE [LARGE SCALE GENOMIC DNA]</scope>
    <source>
        <strain evidence="3 4">NBRC 12865</strain>
    </source>
</reference>
<dbReference type="InterPro" id="IPR042001">
    <property type="entry name" value="Sortase_F"/>
</dbReference>
<comment type="caution">
    <text evidence="3">The sequence shown here is derived from an EMBL/GenBank/DDBJ whole genome shotgun (WGS) entry which is preliminary data.</text>
</comment>
<keyword evidence="4" id="KW-1185">Reference proteome</keyword>
<organism evidence="3 4">
    <name type="scientific">Streptomyces gardneri</name>
    <dbReference type="NCBI Taxonomy" id="66892"/>
    <lineage>
        <taxon>Bacteria</taxon>
        <taxon>Bacillati</taxon>
        <taxon>Actinomycetota</taxon>
        <taxon>Actinomycetes</taxon>
        <taxon>Kitasatosporales</taxon>
        <taxon>Streptomycetaceae</taxon>
        <taxon>Streptomyces</taxon>
    </lineage>
</organism>
<dbReference type="OrthoDB" id="525039at2"/>
<accession>A0A4Y3RA51</accession>
<evidence type="ECO:0008006" key="5">
    <source>
        <dbReference type="Google" id="ProtNLM"/>
    </source>
</evidence>
<evidence type="ECO:0000256" key="2">
    <source>
        <dbReference type="SAM" id="Phobius"/>
    </source>
</evidence>
<sequence>MKHGSGPKPGRAPSRRVPSVGALAWVALVGVVLLSYAPDGGASRPPATARAAPLLAGPVAGAGGDRSGPRPLPASDAARIRIPAIGVDVSLVALELDGAGALRPPPAADPAVAGWYADGTAPGAPGTAVVAGHVDTPTGPAVFHRLGTLSRGAAVEIDRDDGRTALFTVDAVEVHPKKRFPDHKVYGSSGRPELRLITCGGDWASDTGYQANTVVYATLTGTR</sequence>
<dbReference type="CDD" id="cd05829">
    <property type="entry name" value="Sortase_F"/>
    <property type="match status" value="1"/>
</dbReference>
<protein>
    <recommendedName>
        <fullName evidence="5">Class F sortase</fullName>
    </recommendedName>
</protein>
<dbReference type="NCBIfam" id="NF033748">
    <property type="entry name" value="class_F_sortase"/>
    <property type="match status" value="1"/>
</dbReference>
<dbReference type="RefSeq" id="WP_141292401.1">
    <property type="nucleotide sequence ID" value="NZ_BJMN01000002.1"/>
</dbReference>
<dbReference type="SUPFAM" id="SSF63817">
    <property type="entry name" value="Sortase"/>
    <property type="match status" value="1"/>
</dbReference>
<evidence type="ECO:0000313" key="4">
    <source>
        <dbReference type="Proteomes" id="UP000315226"/>
    </source>
</evidence>
<dbReference type="GO" id="GO:0016787">
    <property type="term" value="F:hydrolase activity"/>
    <property type="evidence" value="ECO:0007669"/>
    <property type="project" value="UniProtKB-KW"/>
</dbReference>
<proteinExistence type="predicted"/>
<keyword evidence="1" id="KW-0378">Hydrolase</keyword>
<dbReference type="EMBL" id="BJMN01000002">
    <property type="protein sequence ID" value="GEB54596.1"/>
    <property type="molecule type" value="Genomic_DNA"/>
</dbReference>
<feature type="transmembrane region" description="Helical" evidence="2">
    <location>
        <begin position="20"/>
        <end position="37"/>
    </location>
</feature>
<keyword evidence="2" id="KW-0812">Transmembrane</keyword>
<dbReference type="Proteomes" id="UP000315226">
    <property type="component" value="Unassembled WGS sequence"/>
</dbReference>
<dbReference type="InterPro" id="IPR023365">
    <property type="entry name" value="Sortase_dom-sf"/>
</dbReference>
<name>A0A4Y3RA51_9ACTN</name>